<accession>A0ABV2KX94</accession>
<dbReference type="Proteomes" id="UP001549167">
    <property type="component" value="Unassembled WGS sequence"/>
</dbReference>
<evidence type="ECO:0000313" key="2">
    <source>
        <dbReference type="Proteomes" id="UP001549167"/>
    </source>
</evidence>
<proteinExistence type="predicted"/>
<organism evidence="1 2">
    <name type="scientific">Alkalibacillus flavidus</name>
    <dbReference type="NCBI Taxonomy" id="546021"/>
    <lineage>
        <taxon>Bacteria</taxon>
        <taxon>Bacillati</taxon>
        <taxon>Bacillota</taxon>
        <taxon>Bacilli</taxon>
        <taxon>Bacillales</taxon>
        <taxon>Bacillaceae</taxon>
        <taxon>Alkalibacillus</taxon>
    </lineage>
</organism>
<keyword evidence="2" id="KW-1185">Reference proteome</keyword>
<protein>
    <submittedName>
        <fullName evidence="1">Uncharacterized protein</fullName>
    </submittedName>
</protein>
<evidence type="ECO:0000313" key="1">
    <source>
        <dbReference type="EMBL" id="MET3684218.1"/>
    </source>
</evidence>
<dbReference type="EMBL" id="JBEPMX010000014">
    <property type="protein sequence ID" value="MET3684218.1"/>
    <property type="molecule type" value="Genomic_DNA"/>
</dbReference>
<name>A0ABV2KX94_9BACI</name>
<sequence>MNVQRLDQGFEFLIQAILRLNQGIMRLIQVWQILSQRLVGVLRLRVESSFCDFESS</sequence>
<gene>
    <name evidence="1" type="ORF">ABID56_002344</name>
</gene>
<comment type="caution">
    <text evidence="1">The sequence shown here is derived from an EMBL/GenBank/DDBJ whole genome shotgun (WGS) entry which is preliminary data.</text>
</comment>
<reference evidence="1 2" key="1">
    <citation type="submission" date="2024-06" db="EMBL/GenBank/DDBJ databases">
        <title>Genomic Encyclopedia of Type Strains, Phase IV (KMG-IV): sequencing the most valuable type-strain genomes for metagenomic binning, comparative biology and taxonomic classification.</title>
        <authorList>
            <person name="Goeker M."/>
        </authorList>
    </citation>
    <scope>NUCLEOTIDE SEQUENCE [LARGE SCALE GENOMIC DNA]</scope>
    <source>
        <strain evidence="1 2">DSM 23520</strain>
    </source>
</reference>